<evidence type="ECO:0000313" key="2">
    <source>
        <dbReference type="EMBL" id="PIV00539.1"/>
    </source>
</evidence>
<comment type="caution">
    <text evidence="2">The sequence shown here is derived from an EMBL/GenBank/DDBJ whole genome shotgun (WGS) entry which is preliminary data.</text>
</comment>
<dbReference type="Gene3D" id="3.40.630.30">
    <property type="match status" value="1"/>
</dbReference>
<name>A0A2M7BBS0_9BACT</name>
<dbReference type="InterPro" id="IPR016181">
    <property type="entry name" value="Acyl_CoA_acyltransferase"/>
</dbReference>
<evidence type="ECO:0000313" key="3">
    <source>
        <dbReference type="Proteomes" id="UP000229631"/>
    </source>
</evidence>
<dbReference type="EMBL" id="PEVC01000050">
    <property type="protein sequence ID" value="PIV00539.1"/>
    <property type="molecule type" value="Genomic_DNA"/>
</dbReference>
<evidence type="ECO:0000259" key="1">
    <source>
        <dbReference type="PROSITE" id="PS51186"/>
    </source>
</evidence>
<dbReference type="InterPro" id="IPR000182">
    <property type="entry name" value="GNAT_dom"/>
</dbReference>
<protein>
    <recommendedName>
        <fullName evidence="1">N-acetyltransferase domain-containing protein</fullName>
    </recommendedName>
</protein>
<dbReference type="PROSITE" id="PS51186">
    <property type="entry name" value="GNAT"/>
    <property type="match status" value="1"/>
</dbReference>
<dbReference type="AlphaFoldDB" id="A0A2M7BBS0"/>
<dbReference type="GO" id="GO:0016747">
    <property type="term" value="F:acyltransferase activity, transferring groups other than amino-acyl groups"/>
    <property type="evidence" value="ECO:0007669"/>
    <property type="project" value="InterPro"/>
</dbReference>
<feature type="domain" description="N-acetyltransferase" evidence="1">
    <location>
        <begin position="1"/>
        <end position="158"/>
    </location>
</feature>
<dbReference type="Pfam" id="PF13508">
    <property type="entry name" value="Acetyltransf_7"/>
    <property type="match status" value="1"/>
</dbReference>
<accession>A0A2M7BBS0</accession>
<reference evidence="3" key="1">
    <citation type="submission" date="2017-09" db="EMBL/GenBank/DDBJ databases">
        <title>Depth-based differentiation of microbial function through sediment-hosted aquifers and enrichment of novel symbionts in the deep terrestrial subsurface.</title>
        <authorList>
            <person name="Probst A.J."/>
            <person name="Ladd B."/>
            <person name="Jarett J.K."/>
            <person name="Geller-Mcgrath D.E."/>
            <person name="Sieber C.M.K."/>
            <person name="Emerson J.B."/>
            <person name="Anantharaman K."/>
            <person name="Thomas B.C."/>
            <person name="Malmstrom R."/>
            <person name="Stieglmeier M."/>
            <person name="Klingl A."/>
            <person name="Woyke T."/>
            <person name="Ryan C.M."/>
            <person name="Banfield J.F."/>
        </authorList>
    </citation>
    <scope>NUCLEOTIDE SEQUENCE [LARGE SCALE GENOMIC DNA]</scope>
</reference>
<dbReference type="Proteomes" id="UP000229631">
    <property type="component" value="Unassembled WGS sequence"/>
</dbReference>
<organism evidence="2 3">
    <name type="scientific">Candidatus Shapirobacteria bacterium CG03_land_8_20_14_0_80_39_12</name>
    <dbReference type="NCBI Taxonomy" id="1974879"/>
    <lineage>
        <taxon>Bacteria</taxon>
        <taxon>Candidatus Shapironibacteriota</taxon>
    </lineage>
</organism>
<dbReference type="SUPFAM" id="SSF55729">
    <property type="entry name" value="Acyl-CoA N-acyltransferases (Nat)"/>
    <property type="match status" value="1"/>
</dbReference>
<gene>
    <name evidence="2" type="ORF">COS54_02795</name>
</gene>
<sequence length="173" mass="20186">MKIRKLSRPEIEKFHLVFAKVIGDGFPEYSQELVDFIIEEDFKPGVLKEKLAKKEYTILVAEEEGQIVGFLIFEKLYGGVSYCPWLGVLREFWRKGIGRQLLVTWEEEILREGGHKLMLLTQAEKNKIFYEKCGFTQEGLEKKSWFGLDALIFGKIIGQPNPEIFYRKPYGEN</sequence>
<dbReference type="CDD" id="cd04301">
    <property type="entry name" value="NAT_SF"/>
    <property type="match status" value="1"/>
</dbReference>
<proteinExistence type="predicted"/>